<dbReference type="InterPro" id="IPR026039">
    <property type="entry name" value="YfgM"/>
</dbReference>
<feature type="domain" description="Ancillary SecYEG translocon subunit/Cell division coordinator CpoB TPR" evidence="10">
    <location>
        <begin position="27"/>
        <end position="143"/>
    </location>
</feature>
<dbReference type="EMBL" id="BAABBF010000001">
    <property type="protein sequence ID" value="GAA3696695.1"/>
    <property type="molecule type" value="Genomic_DNA"/>
</dbReference>
<evidence type="ECO:0000256" key="7">
    <source>
        <dbReference type="ARBA" id="ARBA00024197"/>
    </source>
</evidence>
<gene>
    <name evidence="11" type="ORF">GCM10022268_04020</name>
</gene>
<evidence type="ECO:0000259" key="10">
    <source>
        <dbReference type="Pfam" id="PF09976"/>
    </source>
</evidence>
<dbReference type="RefSeq" id="WP_344691691.1">
    <property type="nucleotide sequence ID" value="NZ_BAABBF010000001.1"/>
</dbReference>
<evidence type="ECO:0000256" key="3">
    <source>
        <dbReference type="ARBA" id="ARBA00022692"/>
    </source>
</evidence>
<dbReference type="PANTHER" id="PTHR38035">
    <property type="entry name" value="UPF0070 PROTEIN YFGM"/>
    <property type="match status" value="1"/>
</dbReference>
<keyword evidence="4 9" id="KW-1133">Transmembrane helix</keyword>
<keyword evidence="6" id="KW-0143">Chaperone</keyword>
<evidence type="ECO:0000256" key="4">
    <source>
        <dbReference type="ARBA" id="ARBA00022989"/>
    </source>
</evidence>
<dbReference type="Pfam" id="PF09976">
    <property type="entry name" value="TPR_21"/>
    <property type="match status" value="1"/>
</dbReference>
<comment type="similarity">
    <text evidence="7">Belongs to the YfgM family.</text>
</comment>
<sequence length="237" mass="25477">MALPPNANAEVFMREVDEEVRRDRMTQFWTRWGKVAIAAIVLALAVLAGVLYWQHRSREAAGAEGERLQAAYDALGQGRIDKAQPALAELAASDRDVYRALARFTEADIVLQRNDLKAAAAKFAEVAADTGQAQPIRDLALIRQTAAEFDTLKPQVVVERMRPLAVPGGAWLGSAGEMMAVAQLRLGQKAQAGQLFARIARDEGVPGSIRQRAVQMAGLLGVDAVPAAPAATQEAAR</sequence>
<dbReference type="Proteomes" id="UP001500523">
    <property type="component" value="Unassembled WGS sequence"/>
</dbReference>
<organism evidence="11 12">
    <name type="scientific">Sphingomonas cynarae</name>
    <dbReference type="NCBI Taxonomy" id="930197"/>
    <lineage>
        <taxon>Bacteria</taxon>
        <taxon>Pseudomonadati</taxon>
        <taxon>Pseudomonadota</taxon>
        <taxon>Alphaproteobacteria</taxon>
        <taxon>Sphingomonadales</taxon>
        <taxon>Sphingomonadaceae</taxon>
        <taxon>Sphingomonas</taxon>
    </lineage>
</organism>
<feature type="transmembrane region" description="Helical" evidence="9">
    <location>
        <begin position="32"/>
        <end position="53"/>
    </location>
</feature>
<keyword evidence="5 9" id="KW-0472">Membrane</keyword>
<evidence type="ECO:0000256" key="9">
    <source>
        <dbReference type="SAM" id="Phobius"/>
    </source>
</evidence>
<keyword evidence="3 9" id="KW-0812">Transmembrane</keyword>
<proteinExistence type="inferred from homology"/>
<evidence type="ECO:0000256" key="5">
    <source>
        <dbReference type="ARBA" id="ARBA00023136"/>
    </source>
</evidence>
<evidence type="ECO:0000256" key="8">
    <source>
        <dbReference type="ARBA" id="ARBA00024235"/>
    </source>
</evidence>
<evidence type="ECO:0000256" key="1">
    <source>
        <dbReference type="ARBA" id="ARBA00004401"/>
    </source>
</evidence>
<reference evidence="12" key="1">
    <citation type="journal article" date="2019" name="Int. J. Syst. Evol. Microbiol.">
        <title>The Global Catalogue of Microorganisms (GCM) 10K type strain sequencing project: providing services to taxonomists for standard genome sequencing and annotation.</title>
        <authorList>
            <consortium name="The Broad Institute Genomics Platform"/>
            <consortium name="The Broad Institute Genome Sequencing Center for Infectious Disease"/>
            <person name="Wu L."/>
            <person name="Ma J."/>
        </authorList>
    </citation>
    <scope>NUCLEOTIDE SEQUENCE [LARGE SCALE GENOMIC DNA]</scope>
    <source>
        <strain evidence="12">JCM 17498</strain>
    </source>
</reference>
<accession>A0ABP7CYR8</accession>
<name>A0ABP7CYR8_9SPHN</name>
<dbReference type="Gene3D" id="1.25.40.10">
    <property type="entry name" value="Tetratricopeptide repeat domain"/>
    <property type="match status" value="1"/>
</dbReference>
<evidence type="ECO:0000313" key="11">
    <source>
        <dbReference type="EMBL" id="GAA3696695.1"/>
    </source>
</evidence>
<evidence type="ECO:0000313" key="12">
    <source>
        <dbReference type="Proteomes" id="UP001500523"/>
    </source>
</evidence>
<keyword evidence="2" id="KW-1003">Cell membrane</keyword>
<dbReference type="InterPro" id="IPR011990">
    <property type="entry name" value="TPR-like_helical_dom_sf"/>
</dbReference>
<keyword evidence="12" id="KW-1185">Reference proteome</keyword>
<protein>
    <recommendedName>
        <fullName evidence="8">Ancillary SecYEG translocon subunit</fullName>
    </recommendedName>
</protein>
<evidence type="ECO:0000256" key="2">
    <source>
        <dbReference type="ARBA" id="ARBA00022475"/>
    </source>
</evidence>
<dbReference type="PANTHER" id="PTHR38035:SF1">
    <property type="entry name" value="ANCILLARY SECYEG TRANSLOCON SUBUNIT"/>
    <property type="match status" value="1"/>
</dbReference>
<dbReference type="InterPro" id="IPR018704">
    <property type="entry name" value="SecYEG/CpoB_TPR"/>
</dbReference>
<comment type="caution">
    <text evidence="11">The sequence shown here is derived from an EMBL/GenBank/DDBJ whole genome shotgun (WGS) entry which is preliminary data.</text>
</comment>
<comment type="subcellular location">
    <subcellularLocation>
        <location evidence="1">Cell membrane</location>
        <topology evidence="1">Single-pass type II membrane protein</topology>
    </subcellularLocation>
</comment>
<evidence type="ECO:0000256" key="6">
    <source>
        <dbReference type="ARBA" id="ARBA00023186"/>
    </source>
</evidence>